<feature type="compositionally biased region" description="Polar residues" evidence="1">
    <location>
        <begin position="213"/>
        <end position="226"/>
    </location>
</feature>
<dbReference type="EMBL" id="JARPUR010000005">
    <property type="protein sequence ID" value="KAK4875631.1"/>
    <property type="molecule type" value="Genomic_DNA"/>
</dbReference>
<feature type="chain" id="PRO_5042892665" description="DUF243 domain-containing protein" evidence="2">
    <location>
        <begin position="27"/>
        <end position="261"/>
    </location>
</feature>
<feature type="non-terminal residue" evidence="4">
    <location>
        <position position="1"/>
    </location>
</feature>
<keyword evidence="5" id="KW-1185">Reference proteome</keyword>
<gene>
    <name evidence="4" type="ORF">RN001_012053</name>
</gene>
<organism evidence="4 5">
    <name type="scientific">Aquatica leii</name>
    <dbReference type="NCBI Taxonomy" id="1421715"/>
    <lineage>
        <taxon>Eukaryota</taxon>
        <taxon>Metazoa</taxon>
        <taxon>Ecdysozoa</taxon>
        <taxon>Arthropoda</taxon>
        <taxon>Hexapoda</taxon>
        <taxon>Insecta</taxon>
        <taxon>Pterygota</taxon>
        <taxon>Neoptera</taxon>
        <taxon>Endopterygota</taxon>
        <taxon>Coleoptera</taxon>
        <taxon>Polyphaga</taxon>
        <taxon>Elateriformia</taxon>
        <taxon>Elateroidea</taxon>
        <taxon>Lampyridae</taxon>
        <taxon>Luciolinae</taxon>
        <taxon>Aquatica</taxon>
    </lineage>
</organism>
<proteinExistence type="predicted"/>
<reference evidence="5" key="1">
    <citation type="submission" date="2023-01" db="EMBL/GenBank/DDBJ databases">
        <title>Key to firefly adult light organ development and bioluminescence: homeobox transcription factors regulate luciferase expression and transportation to peroxisome.</title>
        <authorList>
            <person name="Fu X."/>
        </authorList>
    </citation>
    <scope>NUCLEOTIDE SEQUENCE [LARGE SCALE GENOMIC DNA]</scope>
</reference>
<dbReference type="PANTHER" id="PTHR31927:SF16">
    <property type="entry name" value="LP07342P"/>
    <property type="match status" value="1"/>
</dbReference>
<dbReference type="Proteomes" id="UP001353858">
    <property type="component" value="Unassembled WGS sequence"/>
</dbReference>
<dbReference type="AlphaFoldDB" id="A0AAN7P6S8"/>
<dbReference type="PANTHER" id="PTHR31927">
    <property type="entry name" value="FI07246P-RELATED-RELATED"/>
    <property type="match status" value="1"/>
</dbReference>
<protein>
    <recommendedName>
        <fullName evidence="3">DUF243 domain-containing protein</fullName>
    </recommendedName>
</protein>
<evidence type="ECO:0000313" key="4">
    <source>
        <dbReference type="EMBL" id="KAK4875631.1"/>
    </source>
</evidence>
<dbReference type="SMART" id="SM00690">
    <property type="entry name" value="DM5"/>
    <property type="match status" value="1"/>
</dbReference>
<feature type="domain" description="DUF243" evidence="3">
    <location>
        <begin position="54"/>
        <end position="152"/>
    </location>
</feature>
<keyword evidence="2" id="KW-0732">Signal</keyword>
<evidence type="ECO:0000259" key="3">
    <source>
        <dbReference type="SMART" id="SM00690"/>
    </source>
</evidence>
<dbReference type="GO" id="GO:0062129">
    <property type="term" value="C:chitin-based extracellular matrix"/>
    <property type="evidence" value="ECO:0007669"/>
    <property type="project" value="TreeGrafter"/>
</dbReference>
<evidence type="ECO:0000256" key="2">
    <source>
        <dbReference type="SAM" id="SignalP"/>
    </source>
</evidence>
<feature type="signal peptide" evidence="2">
    <location>
        <begin position="1"/>
        <end position="26"/>
    </location>
</feature>
<evidence type="ECO:0000256" key="1">
    <source>
        <dbReference type="SAM" id="MobiDB-lite"/>
    </source>
</evidence>
<evidence type="ECO:0000313" key="5">
    <source>
        <dbReference type="Proteomes" id="UP001353858"/>
    </source>
</evidence>
<dbReference type="InterPro" id="IPR004145">
    <property type="entry name" value="DUF243"/>
</dbReference>
<feature type="region of interest" description="Disordered" evidence="1">
    <location>
        <begin position="190"/>
        <end position="231"/>
    </location>
</feature>
<accession>A0AAN7P6S8</accession>
<name>A0AAN7P6S8_9COLE</name>
<comment type="caution">
    <text evidence="4">The sequence shown here is derived from an EMBL/GenBank/DDBJ whole genome shotgun (WGS) entry which is preliminary data.</text>
</comment>
<feature type="compositionally biased region" description="Basic and acidic residues" evidence="1">
    <location>
        <begin position="190"/>
        <end position="209"/>
    </location>
</feature>
<dbReference type="GO" id="GO:0008010">
    <property type="term" value="F:structural constituent of chitin-based larval cuticle"/>
    <property type="evidence" value="ECO:0007669"/>
    <property type="project" value="TreeGrafter"/>
</dbReference>
<sequence length="261" mass="28277">LGSTGKQAEMKSIVLVSLALVAVANCRPDVSHLPSGSYLPAKQNSYDHSSHDETEEEKHVFFYASPGDGHHTKLQINVIPKSKKNTKVIFVKAPHHAGVIPEVMAPQSLAEDKTLVYVLVKKPVQDQSISIPSGLGIKQAKPEVFFIKYKNKEEAEAQVNKGIHGEKVGINVLDLENEYSFINALESKANGHSDEMSKADDHSKPHSDGKYTNVANGSNGNSQHPHTSLEAPAHPDMFTVIVPDEENGEHKHGPAGASGPY</sequence>
<dbReference type="GO" id="GO:0040003">
    <property type="term" value="P:chitin-based cuticle development"/>
    <property type="evidence" value="ECO:0007669"/>
    <property type="project" value="TreeGrafter"/>
</dbReference>
<dbReference type="Pfam" id="PF03103">
    <property type="entry name" value="DUF243"/>
    <property type="match status" value="1"/>
</dbReference>